<sequence>MSINKELHGNEQQVLNTLDYRGAIYASNLISVFLLHECGPVRTIGLHMIDMLIKNATKYNWTPTVGNDLRNRVCSINSHVSIFSDVQRQQLLSKLGCLTGAK</sequence>
<proteinExistence type="predicted"/>
<accession>A0ABN9E409</accession>
<name>A0ABN9E409_9NEOB</name>
<gene>
    <name evidence="1" type="ORF">SPARVUS_LOCUS9127399</name>
</gene>
<organism evidence="1 2">
    <name type="scientific">Staurois parvus</name>
    <dbReference type="NCBI Taxonomy" id="386267"/>
    <lineage>
        <taxon>Eukaryota</taxon>
        <taxon>Metazoa</taxon>
        <taxon>Chordata</taxon>
        <taxon>Craniata</taxon>
        <taxon>Vertebrata</taxon>
        <taxon>Euteleostomi</taxon>
        <taxon>Amphibia</taxon>
        <taxon>Batrachia</taxon>
        <taxon>Anura</taxon>
        <taxon>Neobatrachia</taxon>
        <taxon>Ranoidea</taxon>
        <taxon>Ranidae</taxon>
        <taxon>Staurois</taxon>
    </lineage>
</organism>
<keyword evidence="2" id="KW-1185">Reference proteome</keyword>
<evidence type="ECO:0000313" key="2">
    <source>
        <dbReference type="Proteomes" id="UP001162483"/>
    </source>
</evidence>
<comment type="caution">
    <text evidence="1">The sequence shown here is derived from an EMBL/GenBank/DDBJ whole genome shotgun (WGS) entry which is preliminary data.</text>
</comment>
<dbReference type="Proteomes" id="UP001162483">
    <property type="component" value="Unassembled WGS sequence"/>
</dbReference>
<reference evidence="1" key="1">
    <citation type="submission" date="2023-05" db="EMBL/GenBank/DDBJ databases">
        <authorList>
            <person name="Stuckert A."/>
        </authorList>
    </citation>
    <scope>NUCLEOTIDE SEQUENCE</scope>
</reference>
<dbReference type="EMBL" id="CATNWA010015113">
    <property type="protein sequence ID" value="CAI9579625.1"/>
    <property type="molecule type" value="Genomic_DNA"/>
</dbReference>
<evidence type="ECO:0000313" key="1">
    <source>
        <dbReference type="EMBL" id="CAI9579625.1"/>
    </source>
</evidence>
<protein>
    <submittedName>
        <fullName evidence="1">Uncharacterized protein</fullName>
    </submittedName>
</protein>